<evidence type="ECO:0000313" key="2">
    <source>
        <dbReference type="EMBL" id="PUE59927.1"/>
    </source>
</evidence>
<comment type="similarity">
    <text evidence="1">Belongs to the bactofilin family.</text>
</comment>
<dbReference type="Proteomes" id="UP000251341">
    <property type="component" value="Unassembled WGS sequence"/>
</dbReference>
<dbReference type="EMBL" id="NESP01000001">
    <property type="protein sequence ID" value="PUE59927.1"/>
    <property type="molecule type" value="Genomic_DNA"/>
</dbReference>
<dbReference type="Pfam" id="PF04519">
    <property type="entry name" value="Bactofilin"/>
    <property type="match status" value="1"/>
</dbReference>
<name>A0A315G2F2_9BURK</name>
<sequence length="108" mass="11115">MSEGTKDKSIFIGAGVVFKGSINAPNQAIISGTVEGDLVAKDVLIGAAGVVTGTTEADFIDVKGELNESISSKNVLIVRSSGKITGDVTYGEIEIERGGKIKGSMKQV</sequence>
<dbReference type="RefSeq" id="WP_108359284.1">
    <property type="nucleotide sequence ID" value="NZ_NESP01000001.1"/>
</dbReference>
<dbReference type="AlphaFoldDB" id="A0A315G2F2"/>
<evidence type="ECO:0008006" key="4">
    <source>
        <dbReference type="Google" id="ProtNLM"/>
    </source>
</evidence>
<protein>
    <recommendedName>
        <fullName evidence="4">Cell shape determination protein CcmA</fullName>
    </recommendedName>
</protein>
<keyword evidence="3" id="KW-1185">Reference proteome</keyword>
<accession>A0A315G2F2</accession>
<proteinExistence type="inferred from homology"/>
<evidence type="ECO:0000313" key="3">
    <source>
        <dbReference type="Proteomes" id="UP000251341"/>
    </source>
</evidence>
<reference evidence="2 3" key="1">
    <citation type="submission" date="2017-04" db="EMBL/GenBank/DDBJ databases">
        <title>Unexpected and diverse lifestyles within the genus Limnohabitans.</title>
        <authorList>
            <person name="Kasalicky V."/>
            <person name="Mehrshad M."/>
            <person name="Andrei S.-A."/>
            <person name="Salcher M."/>
            <person name="Kratochvilova H."/>
            <person name="Simek K."/>
            <person name="Ghai R."/>
        </authorList>
    </citation>
    <scope>NUCLEOTIDE SEQUENCE [LARGE SCALE GENOMIC DNA]</scope>
    <source>
        <strain evidence="2 3">MWH-C5</strain>
    </source>
</reference>
<dbReference type="PANTHER" id="PTHR35024">
    <property type="entry name" value="HYPOTHETICAL CYTOSOLIC PROTEIN"/>
    <property type="match status" value="1"/>
</dbReference>
<organism evidence="2 3">
    <name type="scientific">Limnohabitans curvus</name>
    <dbReference type="NCBI Taxonomy" id="323423"/>
    <lineage>
        <taxon>Bacteria</taxon>
        <taxon>Pseudomonadati</taxon>
        <taxon>Pseudomonadota</taxon>
        <taxon>Betaproteobacteria</taxon>
        <taxon>Burkholderiales</taxon>
        <taxon>Comamonadaceae</taxon>
        <taxon>Limnohabitans</taxon>
    </lineage>
</organism>
<dbReference type="InterPro" id="IPR007607">
    <property type="entry name" value="BacA/B"/>
</dbReference>
<gene>
    <name evidence="2" type="ORF">B9Z44_10275</name>
</gene>
<comment type="caution">
    <text evidence="2">The sequence shown here is derived from an EMBL/GenBank/DDBJ whole genome shotgun (WGS) entry which is preliminary data.</text>
</comment>
<evidence type="ECO:0000256" key="1">
    <source>
        <dbReference type="ARBA" id="ARBA00044755"/>
    </source>
</evidence>
<dbReference type="PANTHER" id="PTHR35024:SF4">
    <property type="entry name" value="POLYMER-FORMING CYTOSKELETAL PROTEIN"/>
    <property type="match status" value="1"/>
</dbReference>